<proteinExistence type="predicted"/>
<dbReference type="KEGG" id="serq:CWC46_03640"/>
<evidence type="ECO:0000313" key="1">
    <source>
        <dbReference type="EMBL" id="AUG98994.1"/>
    </source>
</evidence>
<dbReference type="EMBL" id="CP025085">
    <property type="protein sequence ID" value="AUG98994.1"/>
    <property type="molecule type" value="Genomic_DNA"/>
</dbReference>
<gene>
    <name evidence="1" type="ORF">CWC46_03640</name>
    <name evidence="2" type="ORF">Ser39006_003640</name>
</gene>
<name>A0A2I5T356_SERS3</name>
<dbReference type="AlphaFoldDB" id="A0A2I5T356"/>
<accession>A0A2I5T356</accession>
<sequence>MVAGRIYYAFPLESQVIQTLILTETTTTSSLLPCQWRRIIGSSFPLTSTKYKNKFNRSIFTHQFTKVIVFPTSESHNDVALAIKQPLWE</sequence>
<dbReference type="Proteomes" id="UP000233778">
    <property type="component" value="Chromosome"/>
</dbReference>
<reference evidence="1 4" key="3">
    <citation type="submission" date="2017-11" db="EMBL/GenBank/DDBJ databases">
        <title>Complete genome sequence of Serratia sp. ATCC 39006 LacA.</title>
        <authorList>
            <person name="Hampton H.G."/>
            <person name="Jackson S.A."/>
            <person name="Jauregui R."/>
            <person name="Poulter G.T.M."/>
            <person name="Salmond G.P.C."/>
            <person name="Fineran P.C."/>
        </authorList>
    </citation>
    <scope>NUCLEOTIDE SEQUENCE [LARGE SCALE GENOMIC DNA]</scope>
    <source>
        <strain evidence="1 4">ATCC 39006</strain>
    </source>
</reference>
<keyword evidence="3" id="KW-1185">Reference proteome</keyword>
<dbReference type="Proteomes" id="UP000017700">
    <property type="component" value="Chromosome"/>
</dbReference>
<dbReference type="KEGG" id="sera:Ser39006_003640"/>
<evidence type="ECO:0000313" key="4">
    <source>
        <dbReference type="Proteomes" id="UP000233778"/>
    </source>
</evidence>
<organism evidence="2 3">
    <name type="scientific">Serratia sp. (strain ATCC 39006)</name>
    <name type="common">Prodigiosinella confusarubida</name>
    <dbReference type="NCBI Taxonomy" id="104623"/>
    <lineage>
        <taxon>Bacteria</taxon>
        <taxon>Pseudomonadati</taxon>
        <taxon>Pseudomonadota</taxon>
        <taxon>Gammaproteobacteria</taxon>
        <taxon>Enterobacterales</taxon>
        <taxon>Pectobacteriaceae</taxon>
        <taxon>Prodigiosinella</taxon>
    </lineage>
</organism>
<evidence type="ECO:0000313" key="2">
    <source>
        <dbReference type="EMBL" id="AUH03309.1"/>
    </source>
</evidence>
<reference evidence="2" key="2">
    <citation type="submission" date="2013-09" db="EMBL/GenBank/DDBJ databases">
        <authorList>
            <person name="Wang G."/>
            <person name="Yang Y."/>
            <person name="Su Y."/>
        </authorList>
    </citation>
    <scope>NUCLEOTIDE SEQUENCE</scope>
    <source>
        <strain evidence="2">ATCC 39006</strain>
    </source>
</reference>
<reference evidence="2 3" key="1">
    <citation type="journal article" date="2013" name="Genome Announc.">
        <title>Draft genome sequence of Serratia sp. strain ATCC 39006, a model bacterium for analysis of the biosynthesis and regulation of prodigiosin, a carbapenem, and gas vesicles.</title>
        <authorList>
            <person name="Fineran P.C."/>
            <person name="Iglesias Cans M.C."/>
            <person name="Ramsay J.P."/>
            <person name="Wilf N.M."/>
            <person name="Cossyleon D."/>
            <person name="McNeil M.B."/>
            <person name="Williamson N.R."/>
            <person name="Monson R.E."/>
            <person name="Becher S.A."/>
            <person name="Stanton J.A."/>
            <person name="Brugger K."/>
            <person name="Brown S.D."/>
            <person name="Salmond G.P."/>
        </authorList>
    </citation>
    <scope>NUCLEOTIDE SEQUENCE [LARGE SCALE GENOMIC DNA]</scope>
    <source>
        <strain evidence="2">ATCC 39006</strain>
        <strain evidence="3">ATCC 39006 / SC 11482</strain>
    </source>
</reference>
<reference evidence="2" key="4">
    <citation type="submission" date="2017-11" db="EMBL/GenBank/DDBJ databases">
        <title>Complete genome sequence of Serratia sp. ATCC 39006.</title>
        <authorList>
            <person name="Hampton H.G."/>
            <person name="Jackson S.A."/>
            <person name="Jauregui R."/>
            <person name="Poulter G.T.M."/>
            <person name="Salmond G.P.C."/>
            <person name="Fineran P.C."/>
        </authorList>
    </citation>
    <scope>NUCLEOTIDE SEQUENCE</scope>
    <source>
        <strain evidence="2">ATCC 39006</strain>
    </source>
</reference>
<dbReference type="EMBL" id="CP025084">
    <property type="protein sequence ID" value="AUH03309.1"/>
    <property type="molecule type" value="Genomic_DNA"/>
</dbReference>
<evidence type="ECO:0000313" key="3">
    <source>
        <dbReference type="Proteomes" id="UP000017700"/>
    </source>
</evidence>
<protein>
    <submittedName>
        <fullName evidence="2">Uncharacterized protein</fullName>
    </submittedName>
</protein>